<dbReference type="SUPFAM" id="SSF52540">
    <property type="entry name" value="P-loop containing nucleoside triphosphate hydrolases"/>
    <property type="match status" value="1"/>
</dbReference>
<dbReference type="PANTHER" id="PTHR42781">
    <property type="entry name" value="SPERMIDINE/PUTRESCINE IMPORT ATP-BINDING PROTEIN POTA"/>
    <property type="match status" value="1"/>
</dbReference>
<dbReference type="EMBL" id="UOEO01000092">
    <property type="protein sequence ID" value="VAW18583.1"/>
    <property type="molecule type" value="Genomic_DNA"/>
</dbReference>
<sequence>MLIIERLNFSYPQLGDQFSYSLRVGPGEIVAITGRSGAGKSTLLDLVAGFIKPLSGTISFNGDDLVLLPVEKRPVSILFQADNLFDHLSVNANLALGLAPGSKKDQALETALKEVGLSGFGGRRVSNLSGGQQQRIALARTLLRNRPILLLDEPFANLDAKTAQDMRDLVSTLGAKHKWCTLIVSHQLEDMSGFAKRSYRLEEGKLISA</sequence>
<dbReference type="AlphaFoldDB" id="A0A3B0TQV4"/>
<dbReference type="Gene3D" id="3.40.50.300">
    <property type="entry name" value="P-loop containing nucleotide triphosphate hydrolases"/>
    <property type="match status" value="1"/>
</dbReference>
<dbReference type="InterPro" id="IPR003439">
    <property type="entry name" value="ABC_transporter-like_ATP-bd"/>
</dbReference>
<name>A0A3B0TQV4_9ZZZZ</name>
<dbReference type="PANTHER" id="PTHR42781:SF1">
    <property type="entry name" value="THIAMINE IMPORT ATP-BINDING PROTEIN THIQ"/>
    <property type="match status" value="1"/>
</dbReference>
<reference evidence="9" key="1">
    <citation type="submission" date="2018-06" db="EMBL/GenBank/DDBJ databases">
        <authorList>
            <person name="Zhirakovskaya E."/>
        </authorList>
    </citation>
    <scope>NUCLEOTIDE SEQUENCE</scope>
</reference>
<proteinExistence type="predicted"/>
<evidence type="ECO:0000256" key="5">
    <source>
        <dbReference type="ARBA" id="ARBA00022840"/>
    </source>
</evidence>
<dbReference type="InterPro" id="IPR050093">
    <property type="entry name" value="ABC_SmlMolc_Importer"/>
</dbReference>
<keyword evidence="4" id="KW-0547">Nucleotide-binding</keyword>
<dbReference type="InterPro" id="IPR017871">
    <property type="entry name" value="ABC_transporter-like_CS"/>
</dbReference>
<evidence type="ECO:0000259" key="8">
    <source>
        <dbReference type="PROSITE" id="PS50893"/>
    </source>
</evidence>
<evidence type="ECO:0000313" key="9">
    <source>
        <dbReference type="EMBL" id="VAW18583.1"/>
    </source>
</evidence>
<protein>
    <submittedName>
        <fullName evidence="9">Thiamin ABC transporter, ATPase component / Thiamine transport ATP-binding protein thiQ</fullName>
    </submittedName>
</protein>
<evidence type="ECO:0000256" key="2">
    <source>
        <dbReference type="ARBA" id="ARBA00022475"/>
    </source>
</evidence>
<dbReference type="InterPro" id="IPR003593">
    <property type="entry name" value="AAA+_ATPase"/>
</dbReference>
<evidence type="ECO:0000256" key="3">
    <source>
        <dbReference type="ARBA" id="ARBA00022519"/>
    </source>
</evidence>
<keyword evidence="7" id="KW-0472">Membrane</keyword>
<dbReference type="InterPro" id="IPR027417">
    <property type="entry name" value="P-loop_NTPase"/>
</dbReference>
<dbReference type="GO" id="GO:0016887">
    <property type="term" value="F:ATP hydrolysis activity"/>
    <property type="evidence" value="ECO:0007669"/>
    <property type="project" value="InterPro"/>
</dbReference>
<evidence type="ECO:0000256" key="4">
    <source>
        <dbReference type="ARBA" id="ARBA00022741"/>
    </source>
</evidence>
<keyword evidence="1" id="KW-0813">Transport</keyword>
<evidence type="ECO:0000256" key="6">
    <source>
        <dbReference type="ARBA" id="ARBA00022967"/>
    </source>
</evidence>
<dbReference type="GO" id="GO:0005524">
    <property type="term" value="F:ATP binding"/>
    <property type="evidence" value="ECO:0007669"/>
    <property type="project" value="UniProtKB-KW"/>
</dbReference>
<dbReference type="Pfam" id="PF00005">
    <property type="entry name" value="ABC_tran"/>
    <property type="match status" value="1"/>
</dbReference>
<keyword evidence="3" id="KW-0997">Cell inner membrane</keyword>
<dbReference type="SMART" id="SM00382">
    <property type="entry name" value="AAA"/>
    <property type="match status" value="1"/>
</dbReference>
<keyword evidence="6" id="KW-1278">Translocase</keyword>
<organism evidence="9">
    <name type="scientific">hydrothermal vent metagenome</name>
    <dbReference type="NCBI Taxonomy" id="652676"/>
    <lineage>
        <taxon>unclassified sequences</taxon>
        <taxon>metagenomes</taxon>
        <taxon>ecological metagenomes</taxon>
    </lineage>
</organism>
<gene>
    <name evidence="9" type="ORF">MNBD_ALPHA12-1112</name>
</gene>
<accession>A0A3B0TQV4</accession>
<dbReference type="PROSITE" id="PS50893">
    <property type="entry name" value="ABC_TRANSPORTER_2"/>
    <property type="match status" value="1"/>
</dbReference>
<feature type="domain" description="ABC transporter" evidence="8">
    <location>
        <begin position="2"/>
        <end position="209"/>
    </location>
</feature>
<evidence type="ECO:0000256" key="1">
    <source>
        <dbReference type="ARBA" id="ARBA00022448"/>
    </source>
</evidence>
<dbReference type="PROSITE" id="PS00211">
    <property type="entry name" value="ABC_TRANSPORTER_1"/>
    <property type="match status" value="1"/>
</dbReference>
<evidence type="ECO:0000256" key="7">
    <source>
        <dbReference type="ARBA" id="ARBA00023136"/>
    </source>
</evidence>
<keyword evidence="2" id="KW-1003">Cell membrane</keyword>
<keyword evidence="5 9" id="KW-0067">ATP-binding</keyword>